<dbReference type="NCBIfam" id="TIGR00247">
    <property type="entry name" value="endolytic transglycosylase MltG"/>
    <property type="match status" value="1"/>
</dbReference>
<feature type="site" description="Important for catalytic activity" evidence="7">
    <location>
        <position position="320"/>
    </location>
</feature>
<dbReference type="InterPro" id="IPR003770">
    <property type="entry name" value="MLTG-like"/>
</dbReference>
<sequence length="432" mass="49030">MPVVIFTGIAYNGIGNRMEGDVFLRLPDFLAPWVERFKGMLSDSPEKDQAGKSLGTAALAYLGKALALFLICVVWVQEIFLSWAKSLSFEELRRFPPEDWTGYMKKYILPPALLFFLLLGLFSYALSPATPVSEEQKDVYVTVRTGMSADDVAGMLEKRGVIRSRFKFWLAAKMNGADGAFKVGTYALHTNMEPRDVLQALVEGQTVQVRFTIPEGFTVEDIAKRLDAKGVVKKEEFLKAAKHYAPYDYIEKNDKARYYAEGFLFPDTYEVDGDITVDGILSMMSRDFDQRLTRKMRERAKEENLSIYELIILASLVEKEARYEEDRAIIAQVLLKRLAIGMPLQSDATLQYLLDAPKEDVTLKDTEMDSPYNTYQHRGLPPGPVANPGTASIEAVLWPAKTDYLYFVADREGHNYYSHTYEEHDAIVHKVR</sequence>
<dbReference type="STRING" id="546271.Selsp_1059"/>
<dbReference type="Gene3D" id="3.30.1490.480">
    <property type="entry name" value="Endolytic murein transglycosylase"/>
    <property type="match status" value="2"/>
</dbReference>
<keyword evidence="4 7" id="KW-0472">Membrane</keyword>
<dbReference type="EMBL" id="ACKP02000016">
    <property type="protein sequence ID" value="EEX77486.1"/>
    <property type="molecule type" value="Genomic_DNA"/>
</dbReference>
<evidence type="ECO:0000313" key="9">
    <source>
        <dbReference type="Proteomes" id="UP000003505"/>
    </source>
</evidence>
<comment type="caution">
    <text evidence="8">The sequence shown here is derived from an EMBL/GenBank/DDBJ whole genome shotgun (WGS) entry which is preliminary data.</text>
</comment>
<comment type="function">
    <text evidence="7">Functions as a peptidoglycan terminase that cleaves nascent peptidoglycan strands endolytically to terminate their elongation.</text>
</comment>
<keyword evidence="5 7" id="KW-0456">Lyase</keyword>
<keyword evidence="2 7" id="KW-0812">Transmembrane</keyword>
<dbReference type="PANTHER" id="PTHR30518">
    <property type="entry name" value="ENDOLYTIC MUREIN TRANSGLYCOSYLASE"/>
    <property type="match status" value="1"/>
</dbReference>
<dbReference type="EC" id="4.2.2.29" evidence="7"/>
<dbReference type="eggNOG" id="COG1559">
    <property type="taxonomic scope" value="Bacteria"/>
</dbReference>
<evidence type="ECO:0000256" key="7">
    <source>
        <dbReference type="HAMAP-Rule" id="MF_02065"/>
    </source>
</evidence>
<evidence type="ECO:0000256" key="6">
    <source>
        <dbReference type="ARBA" id="ARBA00023316"/>
    </source>
</evidence>
<dbReference type="HAMAP" id="MF_02065">
    <property type="entry name" value="MltG"/>
    <property type="match status" value="1"/>
</dbReference>
<dbReference type="GO" id="GO:0009252">
    <property type="term" value="P:peptidoglycan biosynthetic process"/>
    <property type="evidence" value="ECO:0007669"/>
    <property type="project" value="UniProtKB-UniRule"/>
</dbReference>
<gene>
    <name evidence="7" type="primary">mltG</name>
    <name evidence="8" type="ORF">SELSPUOL_01189</name>
</gene>
<keyword evidence="6 7" id="KW-0961">Cell wall biogenesis/degradation</keyword>
<proteinExistence type="inferred from homology"/>
<organism evidence="8 9">
    <name type="scientific">Selenomonas sputigena (strain ATCC 35185 / DSM 20758 / CCUG 44933 / VPI D19B-28)</name>
    <dbReference type="NCBI Taxonomy" id="546271"/>
    <lineage>
        <taxon>Bacteria</taxon>
        <taxon>Bacillati</taxon>
        <taxon>Bacillota</taxon>
        <taxon>Negativicutes</taxon>
        <taxon>Selenomonadales</taxon>
        <taxon>Selenomonadaceae</taxon>
        <taxon>Selenomonas</taxon>
    </lineage>
</organism>
<dbReference type="Proteomes" id="UP000003505">
    <property type="component" value="Unassembled WGS sequence"/>
</dbReference>
<feature type="transmembrane region" description="Helical" evidence="7">
    <location>
        <begin position="65"/>
        <end position="86"/>
    </location>
</feature>
<dbReference type="GO" id="GO:0008932">
    <property type="term" value="F:lytic endotransglycosylase activity"/>
    <property type="evidence" value="ECO:0007669"/>
    <property type="project" value="UniProtKB-UniRule"/>
</dbReference>
<evidence type="ECO:0000256" key="3">
    <source>
        <dbReference type="ARBA" id="ARBA00022989"/>
    </source>
</evidence>
<protein>
    <recommendedName>
        <fullName evidence="7">Endolytic murein transglycosylase</fullName>
        <ecNumber evidence="7">4.2.2.29</ecNumber>
    </recommendedName>
    <alternativeName>
        <fullName evidence="7">Peptidoglycan lytic transglycosylase</fullName>
    </alternativeName>
    <alternativeName>
        <fullName evidence="7">Peptidoglycan polymerization terminase</fullName>
    </alternativeName>
</protein>
<evidence type="ECO:0000256" key="4">
    <source>
        <dbReference type="ARBA" id="ARBA00023136"/>
    </source>
</evidence>
<comment type="caution">
    <text evidence="7">Lacks conserved residue(s) required for the propagation of feature annotation.</text>
</comment>
<dbReference type="CDD" id="cd08010">
    <property type="entry name" value="MltG_like"/>
    <property type="match status" value="1"/>
</dbReference>
<evidence type="ECO:0000256" key="1">
    <source>
        <dbReference type="ARBA" id="ARBA00022475"/>
    </source>
</evidence>
<comment type="catalytic activity">
    <reaction evidence="7">
        <text>a peptidoglycan chain = a peptidoglycan chain with N-acetyl-1,6-anhydromuramyl-[peptide] at the reducing end + a peptidoglycan chain with N-acetylglucosamine at the non-reducing end.</text>
        <dbReference type="EC" id="4.2.2.29"/>
    </reaction>
</comment>
<evidence type="ECO:0000256" key="5">
    <source>
        <dbReference type="ARBA" id="ARBA00023239"/>
    </source>
</evidence>
<keyword evidence="3 7" id="KW-1133">Transmembrane helix</keyword>
<evidence type="ECO:0000256" key="2">
    <source>
        <dbReference type="ARBA" id="ARBA00022692"/>
    </source>
</evidence>
<evidence type="ECO:0000313" key="8">
    <source>
        <dbReference type="EMBL" id="EEX77486.1"/>
    </source>
</evidence>
<feature type="transmembrane region" description="Helical" evidence="7">
    <location>
        <begin position="107"/>
        <end position="126"/>
    </location>
</feature>
<dbReference type="PANTHER" id="PTHR30518:SF2">
    <property type="entry name" value="ENDOLYTIC MUREIN TRANSGLYCOSYLASE"/>
    <property type="match status" value="1"/>
</dbReference>
<dbReference type="GO" id="GO:0071555">
    <property type="term" value="P:cell wall organization"/>
    <property type="evidence" value="ECO:0007669"/>
    <property type="project" value="UniProtKB-KW"/>
</dbReference>
<dbReference type="GO" id="GO:0005886">
    <property type="term" value="C:plasma membrane"/>
    <property type="evidence" value="ECO:0007669"/>
    <property type="project" value="UniProtKB-UniRule"/>
</dbReference>
<comment type="similarity">
    <text evidence="7">Belongs to the transglycosylase MltG family.</text>
</comment>
<reference evidence="8 9" key="1">
    <citation type="submission" date="2009-09" db="EMBL/GenBank/DDBJ databases">
        <authorList>
            <person name="Weinstock G."/>
            <person name="Sodergren E."/>
            <person name="Clifton S."/>
            <person name="Fulton L."/>
            <person name="Fulton B."/>
            <person name="Courtney L."/>
            <person name="Fronick C."/>
            <person name="Harrison M."/>
            <person name="Strong C."/>
            <person name="Farmer C."/>
            <person name="Delahaunty K."/>
            <person name="Markovic C."/>
            <person name="Hall O."/>
            <person name="Minx P."/>
            <person name="Tomlinson C."/>
            <person name="Mitreva M."/>
            <person name="Nelson J."/>
            <person name="Hou S."/>
            <person name="Wollam A."/>
            <person name="Pepin K.H."/>
            <person name="Johnson M."/>
            <person name="Bhonagiri V."/>
            <person name="Nash W.E."/>
            <person name="Warren W."/>
            <person name="Chinwalla A."/>
            <person name="Mardis E.R."/>
            <person name="Wilson R.K."/>
        </authorList>
    </citation>
    <scope>NUCLEOTIDE SEQUENCE [LARGE SCALE GENOMIC DNA]</scope>
    <source>
        <strain evidence="9">ATCC 35185 / DSM 20758 / VPI D19B-28</strain>
    </source>
</reference>
<dbReference type="Pfam" id="PF02618">
    <property type="entry name" value="YceG"/>
    <property type="match status" value="1"/>
</dbReference>
<keyword evidence="1 7" id="KW-1003">Cell membrane</keyword>
<dbReference type="AlphaFoldDB" id="C9LUQ2"/>
<name>C9LUQ2_SELS3</name>
<accession>C9LUQ2</accession>